<gene>
    <name evidence="2" type="ORF">RE474_08490</name>
</gene>
<sequence length="311" mass="35071">MKTKNKIIILLVILLSVISASAFLHSRTLENHENTINKTNDANTSKEQNLSTLSEEQENITYQTSAVNPKIEQSTGIVSKVDVGAVSLKLPEDWDYNETVTIDTEKLNSFARNGTLNIVLMNEDIDIVIQVVDDSDQDVIRYKGFAQENPDYNVDMSLRGEEVYASITTYDKMYNIFPTDVVTNGKTVHYVAVYDIIDSRSEMEKYPIDPLTFDIINEDSLNHEFAVEVFDPYNKSIFNETYLLNPGETIQSPEISEQLGLHHYVYSLDNGEAFVLYVRVERATNLGSSEKVSFEITNDPANPLLVSTTIA</sequence>
<dbReference type="AlphaFoldDB" id="A0AA51YKN3"/>
<accession>A0AA51YKN3</accession>
<dbReference type="Proteomes" id="UP001182908">
    <property type="component" value="Chromosome"/>
</dbReference>
<organism evidence="2 3">
    <name type="scientific">Methanolobus sediminis</name>
    <dbReference type="NCBI Taxonomy" id="3072978"/>
    <lineage>
        <taxon>Archaea</taxon>
        <taxon>Methanobacteriati</taxon>
        <taxon>Methanobacteriota</taxon>
        <taxon>Stenosarchaea group</taxon>
        <taxon>Methanomicrobia</taxon>
        <taxon>Methanosarcinales</taxon>
        <taxon>Methanosarcinaceae</taxon>
        <taxon>Methanolobus</taxon>
    </lineage>
</organism>
<reference evidence="2 3" key="1">
    <citation type="submission" date="2023-08" db="EMBL/GenBank/DDBJ databases">
        <title>Methanolobus mangrovi sp. nov. and Methanolobus sediminis sp. nov, two novel methylotrophic methanogens isolated from mangrove sediments in China.</title>
        <authorList>
            <person name="Zhou J."/>
        </authorList>
    </citation>
    <scope>NUCLEOTIDE SEQUENCE [LARGE SCALE GENOMIC DNA]</scope>
    <source>
        <strain evidence="2 3">FTZ6</strain>
    </source>
</reference>
<evidence type="ECO:0000256" key="1">
    <source>
        <dbReference type="SAM" id="Coils"/>
    </source>
</evidence>
<dbReference type="EMBL" id="CP133592">
    <property type="protein sequence ID" value="WMW24134.1"/>
    <property type="molecule type" value="Genomic_DNA"/>
</dbReference>
<keyword evidence="3" id="KW-1185">Reference proteome</keyword>
<dbReference type="GeneID" id="84232749"/>
<evidence type="ECO:0000313" key="2">
    <source>
        <dbReference type="EMBL" id="WMW24134.1"/>
    </source>
</evidence>
<dbReference type="RefSeq" id="WP_309309948.1">
    <property type="nucleotide sequence ID" value="NZ_CP133592.1"/>
</dbReference>
<proteinExistence type="predicted"/>
<dbReference type="KEGG" id="mseb:RE474_08490"/>
<evidence type="ECO:0000313" key="3">
    <source>
        <dbReference type="Proteomes" id="UP001182908"/>
    </source>
</evidence>
<name>A0AA51YKN3_9EURY</name>
<keyword evidence="1" id="KW-0175">Coiled coil</keyword>
<protein>
    <submittedName>
        <fullName evidence="2">Uncharacterized protein</fullName>
    </submittedName>
</protein>
<feature type="coiled-coil region" evidence="1">
    <location>
        <begin position="29"/>
        <end position="56"/>
    </location>
</feature>